<reference evidence="2" key="1">
    <citation type="submission" date="2020-01" db="EMBL/GenBank/DDBJ databases">
        <authorList>
            <person name="Mishra B."/>
        </authorList>
    </citation>
    <scope>NUCLEOTIDE SEQUENCE [LARGE SCALE GENOMIC DNA]</scope>
</reference>
<protein>
    <submittedName>
        <fullName evidence="2">Uncharacterized protein</fullName>
    </submittedName>
</protein>
<dbReference type="EMBL" id="CACVBM020001418">
    <property type="protein sequence ID" value="CAA7049515.1"/>
    <property type="molecule type" value="Genomic_DNA"/>
</dbReference>
<proteinExistence type="predicted"/>
<dbReference type="AlphaFoldDB" id="A0A6D2KBC9"/>
<evidence type="ECO:0000256" key="1">
    <source>
        <dbReference type="SAM" id="MobiDB-lite"/>
    </source>
</evidence>
<name>A0A6D2KBC9_9BRAS</name>
<sequence length="82" mass="8728">MIGQFLLPPSLAPIVFLLGIKLSLRPSASGPCLRFGGGALAVFEVKIGLDGDSQQRFSRKPERSRRASEASGGGRRCCQTLP</sequence>
<feature type="compositionally biased region" description="Basic and acidic residues" evidence="1">
    <location>
        <begin position="59"/>
        <end position="68"/>
    </location>
</feature>
<accession>A0A6D2KBC9</accession>
<comment type="caution">
    <text evidence="2">The sequence shown here is derived from an EMBL/GenBank/DDBJ whole genome shotgun (WGS) entry which is preliminary data.</text>
</comment>
<gene>
    <name evidence="2" type="ORF">MERR_LOCUS36750</name>
</gene>
<keyword evidence="3" id="KW-1185">Reference proteome</keyword>
<feature type="region of interest" description="Disordered" evidence="1">
    <location>
        <begin position="54"/>
        <end position="82"/>
    </location>
</feature>
<dbReference type="Proteomes" id="UP000467841">
    <property type="component" value="Unassembled WGS sequence"/>
</dbReference>
<organism evidence="2 3">
    <name type="scientific">Microthlaspi erraticum</name>
    <dbReference type="NCBI Taxonomy" id="1685480"/>
    <lineage>
        <taxon>Eukaryota</taxon>
        <taxon>Viridiplantae</taxon>
        <taxon>Streptophyta</taxon>
        <taxon>Embryophyta</taxon>
        <taxon>Tracheophyta</taxon>
        <taxon>Spermatophyta</taxon>
        <taxon>Magnoliopsida</taxon>
        <taxon>eudicotyledons</taxon>
        <taxon>Gunneridae</taxon>
        <taxon>Pentapetalae</taxon>
        <taxon>rosids</taxon>
        <taxon>malvids</taxon>
        <taxon>Brassicales</taxon>
        <taxon>Brassicaceae</taxon>
        <taxon>Coluteocarpeae</taxon>
        <taxon>Microthlaspi</taxon>
    </lineage>
</organism>
<evidence type="ECO:0000313" key="3">
    <source>
        <dbReference type="Proteomes" id="UP000467841"/>
    </source>
</evidence>
<evidence type="ECO:0000313" key="2">
    <source>
        <dbReference type="EMBL" id="CAA7049515.1"/>
    </source>
</evidence>